<dbReference type="Proteomes" id="UP000234789">
    <property type="component" value="Unassembled WGS sequence"/>
</dbReference>
<dbReference type="InterPro" id="IPR003313">
    <property type="entry name" value="AraC-bd"/>
</dbReference>
<dbReference type="PANTHER" id="PTHR46796">
    <property type="entry name" value="HTH-TYPE TRANSCRIPTIONAL ACTIVATOR RHAS-RELATED"/>
    <property type="match status" value="1"/>
</dbReference>
<dbReference type="InterPro" id="IPR050204">
    <property type="entry name" value="AraC_XylS_family_regulators"/>
</dbReference>
<name>A0A2N5N8N1_9BACL</name>
<dbReference type="PRINTS" id="PR00032">
    <property type="entry name" value="HTHARAC"/>
</dbReference>
<dbReference type="GO" id="GO:0003700">
    <property type="term" value="F:DNA-binding transcription factor activity"/>
    <property type="evidence" value="ECO:0007669"/>
    <property type="project" value="InterPro"/>
</dbReference>
<dbReference type="RefSeq" id="WP_028597196.1">
    <property type="nucleotide sequence ID" value="NZ_BIMM01000009.1"/>
</dbReference>
<dbReference type="PROSITE" id="PS01124">
    <property type="entry name" value="HTH_ARAC_FAMILY_2"/>
    <property type="match status" value="1"/>
</dbReference>
<dbReference type="GO" id="GO:0043565">
    <property type="term" value="F:sequence-specific DNA binding"/>
    <property type="evidence" value="ECO:0007669"/>
    <property type="project" value="InterPro"/>
</dbReference>
<keyword evidence="7" id="KW-1185">Reference proteome</keyword>
<dbReference type="AlphaFoldDB" id="A0A2N5N8N1"/>
<dbReference type="SUPFAM" id="SSF51215">
    <property type="entry name" value="Regulatory protein AraC"/>
    <property type="match status" value="1"/>
</dbReference>
<dbReference type="SMART" id="SM00342">
    <property type="entry name" value="HTH_ARAC"/>
    <property type="match status" value="1"/>
</dbReference>
<dbReference type="InterPro" id="IPR020449">
    <property type="entry name" value="Tscrpt_reg_AraC-type_HTH"/>
</dbReference>
<proteinExistence type="predicted"/>
<protein>
    <submittedName>
        <fullName evidence="6">Transcriptional regulator, AraC family</fullName>
    </submittedName>
</protein>
<dbReference type="PROSITE" id="PS00041">
    <property type="entry name" value="HTH_ARAC_FAMILY_1"/>
    <property type="match status" value="1"/>
</dbReference>
<evidence type="ECO:0000259" key="5">
    <source>
        <dbReference type="PROSITE" id="PS01124"/>
    </source>
</evidence>
<dbReference type="EMBL" id="NFEZ01000003">
    <property type="protein sequence ID" value="PLT46711.1"/>
    <property type="molecule type" value="Genomic_DNA"/>
</dbReference>
<dbReference type="InterPro" id="IPR018060">
    <property type="entry name" value="HTH_AraC"/>
</dbReference>
<keyword evidence="1" id="KW-0805">Transcription regulation</keyword>
<comment type="caution">
    <text evidence="6">The sequence shown here is derived from an EMBL/GenBank/DDBJ whole genome shotgun (WGS) entry which is preliminary data.</text>
</comment>
<dbReference type="Pfam" id="PF02311">
    <property type="entry name" value="AraC_binding"/>
    <property type="match status" value="1"/>
</dbReference>
<gene>
    <name evidence="6" type="ORF">B8V81_0935</name>
</gene>
<keyword evidence="3" id="KW-0010">Activator</keyword>
<evidence type="ECO:0000313" key="6">
    <source>
        <dbReference type="EMBL" id="PLT46711.1"/>
    </source>
</evidence>
<keyword evidence="4" id="KW-0804">Transcription</keyword>
<organism evidence="6 7">
    <name type="scientific">Paenibacillus pasadenensis</name>
    <dbReference type="NCBI Taxonomy" id="217090"/>
    <lineage>
        <taxon>Bacteria</taxon>
        <taxon>Bacillati</taxon>
        <taxon>Bacillota</taxon>
        <taxon>Bacilli</taxon>
        <taxon>Bacillales</taxon>
        <taxon>Paenibacillaceae</taxon>
        <taxon>Paenibacillus</taxon>
    </lineage>
</organism>
<evidence type="ECO:0000256" key="3">
    <source>
        <dbReference type="ARBA" id="ARBA00023159"/>
    </source>
</evidence>
<feature type="domain" description="HTH araC/xylS-type" evidence="5">
    <location>
        <begin position="183"/>
        <end position="281"/>
    </location>
</feature>
<evidence type="ECO:0000256" key="2">
    <source>
        <dbReference type="ARBA" id="ARBA00023125"/>
    </source>
</evidence>
<dbReference type="InterPro" id="IPR037923">
    <property type="entry name" value="HTH-like"/>
</dbReference>
<dbReference type="Gene3D" id="1.10.10.60">
    <property type="entry name" value="Homeodomain-like"/>
    <property type="match status" value="2"/>
</dbReference>
<evidence type="ECO:0000256" key="4">
    <source>
        <dbReference type="ARBA" id="ARBA00023163"/>
    </source>
</evidence>
<dbReference type="InterPro" id="IPR009057">
    <property type="entry name" value="Homeodomain-like_sf"/>
</dbReference>
<reference evidence="6 7" key="1">
    <citation type="submission" date="2017-05" db="EMBL/GenBank/DDBJ databases">
        <title>Functional genome analysis of Paenibacillus pasadenensis strain R16: insights on endophytic life style and antifungal activity.</title>
        <authorList>
            <person name="Passera A."/>
            <person name="Marcolungo L."/>
            <person name="Casati P."/>
            <person name="Brasca M."/>
            <person name="Quaglino F."/>
            <person name="Delledonne M."/>
        </authorList>
    </citation>
    <scope>NUCLEOTIDE SEQUENCE [LARGE SCALE GENOMIC DNA]</scope>
    <source>
        <strain evidence="6 7">R16</strain>
    </source>
</reference>
<keyword evidence="2" id="KW-0238">DNA-binding</keyword>
<evidence type="ECO:0000256" key="1">
    <source>
        <dbReference type="ARBA" id="ARBA00023015"/>
    </source>
</evidence>
<dbReference type="SUPFAM" id="SSF46689">
    <property type="entry name" value="Homeodomain-like"/>
    <property type="match status" value="2"/>
</dbReference>
<accession>A0A2N5N8N1</accession>
<sequence length="293" mass="32884">MARNEGYGIYGFRFQESAELPLCSLFAVGREAIDSTDYDWDGEKRTDGPLLLFQYTTSGEGIYESGGERRLAAGEAFMTEIPGRHRYRYPGGKEPWEFYFVLLRPTHAQGLWDYVKSRTGPFPRLSADSPPILLLRDLFQRASAGGISDPFVASSCVHAFLVELCRWASTGARPETDWPAAIREAADCMRTRYADMISQHELADRVGLSRFHFVRSFARHAGVTPAQYLARVRIQKAVELLGSTDWSIERIGAAVGYSSGSYFIKAFRRLTGRTPGSFRLGGEGLPYSRIFFD</sequence>
<dbReference type="Pfam" id="PF12833">
    <property type="entry name" value="HTH_18"/>
    <property type="match status" value="1"/>
</dbReference>
<dbReference type="OrthoDB" id="2237754at2"/>
<evidence type="ECO:0000313" key="7">
    <source>
        <dbReference type="Proteomes" id="UP000234789"/>
    </source>
</evidence>
<dbReference type="InterPro" id="IPR018062">
    <property type="entry name" value="HTH_AraC-typ_CS"/>
</dbReference>